<name>A0A2U1TEF0_9MICO</name>
<dbReference type="InterPro" id="IPR029069">
    <property type="entry name" value="HotDog_dom_sf"/>
</dbReference>
<dbReference type="SUPFAM" id="SSF54637">
    <property type="entry name" value="Thioesterase/thiol ester dehydrase-isomerase"/>
    <property type="match status" value="1"/>
</dbReference>
<reference evidence="4" key="1">
    <citation type="submission" date="2018-04" db="EMBL/GenBank/DDBJ databases">
        <authorList>
            <person name="Liu S."/>
            <person name="Wang Z."/>
            <person name="Li J."/>
        </authorList>
    </citation>
    <scope>NUCLEOTIDE SEQUENCE [LARGE SCALE GENOMIC DNA]</scope>
    <source>
        <strain evidence="4">622</strain>
    </source>
</reference>
<dbReference type="InterPro" id="IPR003736">
    <property type="entry name" value="PAAI_dom"/>
</dbReference>
<evidence type="ECO:0000313" key="3">
    <source>
        <dbReference type="EMBL" id="PWC07246.1"/>
    </source>
</evidence>
<keyword evidence="1" id="KW-0378">Hydrolase</keyword>
<dbReference type="RefSeq" id="WP_108962594.1">
    <property type="nucleotide sequence ID" value="NZ_QEFB01000005.1"/>
</dbReference>
<dbReference type="Proteomes" id="UP000244962">
    <property type="component" value="Unassembled WGS sequence"/>
</dbReference>
<protein>
    <submittedName>
        <fullName evidence="3">Thioesterase</fullName>
    </submittedName>
</protein>
<evidence type="ECO:0000256" key="1">
    <source>
        <dbReference type="ARBA" id="ARBA00022801"/>
    </source>
</evidence>
<proteinExistence type="predicted"/>
<dbReference type="EMBL" id="QEFB01000005">
    <property type="protein sequence ID" value="PWC07246.1"/>
    <property type="molecule type" value="Genomic_DNA"/>
</dbReference>
<sequence length="152" mass="15787">MNILDAPESDGLTGLEQLQAMLAAGQRPSICETLGFDLVEVGRGTAVFEGTPGAHVLNPIGTVHGGFAAALLDSACGTAVHTRLSPTQGYTTLELKTSYHRPMTVDTGVVRAEANLISFGRRAAFASAALTDADGRVLATATSTLLVFEREA</sequence>
<comment type="caution">
    <text evidence="3">The sequence shown here is derived from an EMBL/GenBank/DDBJ whole genome shotgun (WGS) entry which is preliminary data.</text>
</comment>
<dbReference type="CDD" id="cd03443">
    <property type="entry name" value="PaaI_thioesterase"/>
    <property type="match status" value="1"/>
</dbReference>
<dbReference type="PANTHER" id="PTHR43240:SF1">
    <property type="entry name" value="BLR5584 PROTEIN"/>
    <property type="match status" value="1"/>
</dbReference>
<organism evidence="3 4">
    <name type="scientific">Mycetocola zhujimingii</name>
    <dbReference type="NCBI Taxonomy" id="2079792"/>
    <lineage>
        <taxon>Bacteria</taxon>
        <taxon>Bacillati</taxon>
        <taxon>Actinomycetota</taxon>
        <taxon>Actinomycetes</taxon>
        <taxon>Micrococcales</taxon>
        <taxon>Microbacteriaceae</taxon>
        <taxon>Mycetocola</taxon>
    </lineage>
</organism>
<dbReference type="GO" id="GO:0061522">
    <property type="term" value="F:1,4-dihydroxy-2-naphthoyl-CoA thioesterase activity"/>
    <property type="evidence" value="ECO:0007669"/>
    <property type="project" value="TreeGrafter"/>
</dbReference>
<evidence type="ECO:0000313" key="4">
    <source>
        <dbReference type="Proteomes" id="UP000244962"/>
    </source>
</evidence>
<gene>
    <name evidence="3" type="ORF">DF223_06325</name>
</gene>
<dbReference type="PANTHER" id="PTHR43240">
    <property type="entry name" value="1,4-DIHYDROXY-2-NAPHTHOYL-COA THIOESTERASE 1"/>
    <property type="match status" value="1"/>
</dbReference>
<dbReference type="Gene3D" id="3.10.129.10">
    <property type="entry name" value="Hotdog Thioesterase"/>
    <property type="match status" value="1"/>
</dbReference>
<dbReference type="AlphaFoldDB" id="A0A2U1TEF0"/>
<feature type="domain" description="Thioesterase" evidence="2">
    <location>
        <begin position="61"/>
        <end position="138"/>
    </location>
</feature>
<dbReference type="GO" id="GO:0005829">
    <property type="term" value="C:cytosol"/>
    <property type="evidence" value="ECO:0007669"/>
    <property type="project" value="TreeGrafter"/>
</dbReference>
<evidence type="ECO:0000259" key="2">
    <source>
        <dbReference type="Pfam" id="PF03061"/>
    </source>
</evidence>
<keyword evidence="4" id="KW-1185">Reference proteome</keyword>
<dbReference type="Pfam" id="PF03061">
    <property type="entry name" value="4HBT"/>
    <property type="match status" value="1"/>
</dbReference>
<dbReference type="NCBIfam" id="TIGR00369">
    <property type="entry name" value="unchar_dom_1"/>
    <property type="match status" value="1"/>
</dbReference>
<accession>A0A2U1TEF0</accession>
<dbReference type="InterPro" id="IPR006683">
    <property type="entry name" value="Thioestr_dom"/>
</dbReference>